<name>A0ABP6SS50_9ACTN</name>
<proteinExistence type="predicted"/>
<dbReference type="RefSeq" id="WP_345727023.1">
    <property type="nucleotide sequence ID" value="NZ_BAAAYN010000006.1"/>
</dbReference>
<dbReference type="Pfam" id="PF00440">
    <property type="entry name" value="TetR_N"/>
    <property type="match status" value="1"/>
</dbReference>
<dbReference type="PANTHER" id="PTHR30055:SF151">
    <property type="entry name" value="TRANSCRIPTIONAL REGULATORY PROTEIN"/>
    <property type="match status" value="1"/>
</dbReference>
<sequence>MAGGAAFDLSAEEIVRAAVEILKEQGLDAVSMRTVAARLGVSPVPLYSRVGNKEALLDAVADEVLADVAPEPAEGERWQDYTARWASDLRERLKTIPDLRRLMTLRRSPFLPAARILVSVLRTDGRFTGRSAVEAVQLVSWAVIGGTLLEPDQEVRQRRDRLREYPSDPSSISEEEADRLAMLHVKYIVQGVERDAERTG</sequence>
<dbReference type="EMBL" id="BAAAYN010000006">
    <property type="protein sequence ID" value="GAA3384145.1"/>
    <property type="molecule type" value="Genomic_DNA"/>
</dbReference>
<evidence type="ECO:0000259" key="5">
    <source>
        <dbReference type="PROSITE" id="PS50977"/>
    </source>
</evidence>
<dbReference type="InterPro" id="IPR001647">
    <property type="entry name" value="HTH_TetR"/>
</dbReference>
<dbReference type="InterPro" id="IPR009057">
    <property type="entry name" value="Homeodomain-like_sf"/>
</dbReference>
<protein>
    <recommendedName>
        <fullName evidence="5">HTH tetR-type domain-containing protein</fullName>
    </recommendedName>
</protein>
<evidence type="ECO:0000313" key="6">
    <source>
        <dbReference type="EMBL" id="GAA3384145.1"/>
    </source>
</evidence>
<evidence type="ECO:0000256" key="2">
    <source>
        <dbReference type="ARBA" id="ARBA00023125"/>
    </source>
</evidence>
<dbReference type="SUPFAM" id="SSF46689">
    <property type="entry name" value="Homeodomain-like"/>
    <property type="match status" value="1"/>
</dbReference>
<evidence type="ECO:0000256" key="3">
    <source>
        <dbReference type="ARBA" id="ARBA00023163"/>
    </source>
</evidence>
<dbReference type="PROSITE" id="PS50977">
    <property type="entry name" value="HTH_TETR_2"/>
    <property type="match status" value="1"/>
</dbReference>
<dbReference type="SUPFAM" id="SSF48498">
    <property type="entry name" value="Tetracyclin repressor-like, C-terminal domain"/>
    <property type="match status" value="1"/>
</dbReference>
<dbReference type="PANTHER" id="PTHR30055">
    <property type="entry name" value="HTH-TYPE TRANSCRIPTIONAL REGULATOR RUTR"/>
    <property type="match status" value="1"/>
</dbReference>
<feature type="DNA-binding region" description="H-T-H motif" evidence="4">
    <location>
        <begin position="31"/>
        <end position="50"/>
    </location>
</feature>
<keyword evidence="3" id="KW-0804">Transcription</keyword>
<reference evidence="7" key="1">
    <citation type="journal article" date="2019" name="Int. J. Syst. Evol. Microbiol.">
        <title>The Global Catalogue of Microorganisms (GCM) 10K type strain sequencing project: providing services to taxonomists for standard genome sequencing and annotation.</title>
        <authorList>
            <consortium name="The Broad Institute Genomics Platform"/>
            <consortium name="The Broad Institute Genome Sequencing Center for Infectious Disease"/>
            <person name="Wu L."/>
            <person name="Ma J."/>
        </authorList>
    </citation>
    <scope>NUCLEOTIDE SEQUENCE [LARGE SCALE GENOMIC DNA]</scope>
    <source>
        <strain evidence="7">JCM 9458</strain>
    </source>
</reference>
<dbReference type="Proteomes" id="UP001501676">
    <property type="component" value="Unassembled WGS sequence"/>
</dbReference>
<dbReference type="Gene3D" id="1.10.357.10">
    <property type="entry name" value="Tetracycline Repressor, domain 2"/>
    <property type="match status" value="1"/>
</dbReference>
<feature type="domain" description="HTH tetR-type" evidence="5">
    <location>
        <begin position="8"/>
        <end position="68"/>
    </location>
</feature>
<evidence type="ECO:0000313" key="7">
    <source>
        <dbReference type="Proteomes" id="UP001501676"/>
    </source>
</evidence>
<keyword evidence="1" id="KW-0805">Transcription regulation</keyword>
<comment type="caution">
    <text evidence="6">The sequence shown here is derived from an EMBL/GenBank/DDBJ whole genome shotgun (WGS) entry which is preliminary data.</text>
</comment>
<evidence type="ECO:0000256" key="4">
    <source>
        <dbReference type="PROSITE-ProRule" id="PRU00335"/>
    </source>
</evidence>
<evidence type="ECO:0000256" key="1">
    <source>
        <dbReference type="ARBA" id="ARBA00023015"/>
    </source>
</evidence>
<keyword evidence="2 4" id="KW-0238">DNA-binding</keyword>
<dbReference type="InterPro" id="IPR036271">
    <property type="entry name" value="Tet_transcr_reg_TetR-rel_C_sf"/>
</dbReference>
<gene>
    <name evidence="6" type="ORF">GCM10020369_12760</name>
</gene>
<dbReference type="InterPro" id="IPR050109">
    <property type="entry name" value="HTH-type_TetR-like_transc_reg"/>
</dbReference>
<accession>A0ABP6SS50</accession>
<organism evidence="6 7">
    <name type="scientific">Cryptosporangium minutisporangium</name>
    <dbReference type="NCBI Taxonomy" id="113569"/>
    <lineage>
        <taxon>Bacteria</taxon>
        <taxon>Bacillati</taxon>
        <taxon>Actinomycetota</taxon>
        <taxon>Actinomycetes</taxon>
        <taxon>Cryptosporangiales</taxon>
        <taxon>Cryptosporangiaceae</taxon>
        <taxon>Cryptosporangium</taxon>
    </lineage>
</organism>
<dbReference type="PRINTS" id="PR00455">
    <property type="entry name" value="HTHTETR"/>
</dbReference>
<keyword evidence="7" id="KW-1185">Reference proteome</keyword>